<keyword evidence="3" id="KW-0132">Cell division</keyword>
<evidence type="ECO:0000256" key="6">
    <source>
        <dbReference type="SAM" id="MobiDB-lite"/>
    </source>
</evidence>
<evidence type="ECO:0000256" key="5">
    <source>
        <dbReference type="ARBA" id="ARBA00023306"/>
    </source>
</evidence>
<evidence type="ECO:0000256" key="3">
    <source>
        <dbReference type="ARBA" id="ARBA00022618"/>
    </source>
</evidence>
<evidence type="ECO:0000256" key="4">
    <source>
        <dbReference type="ARBA" id="ARBA00022776"/>
    </source>
</evidence>
<dbReference type="VEuPathDB" id="VectorBase:GAUT041241"/>
<comment type="pathway">
    <text evidence="1">Protein modification; protein ubiquitination.</text>
</comment>
<name>A0A1A9VLX8_GLOAU</name>
<dbReference type="Proteomes" id="UP000078200">
    <property type="component" value="Unassembled WGS sequence"/>
</dbReference>
<evidence type="ECO:0008006" key="9">
    <source>
        <dbReference type="Google" id="ProtNLM"/>
    </source>
</evidence>
<dbReference type="GO" id="GO:0090266">
    <property type="term" value="P:regulation of mitotic cell cycle spindle assembly checkpoint"/>
    <property type="evidence" value="ECO:0007669"/>
    <property type="project" value="InterPro"/>
</dbReference>
<feature type="compositionally biased region" description="Acidic residues" evidence="6">
    <location>
        <begin position="124"/>
        <end position="147"/>
    </location>
</feature>
<dbReference type="PANTHER" id="PTHR22526">
    <property type="entry name" value="ANAPHASE PROMOTING COMPLEX C SUBUNIT 15, PSEUDOGENE-RELATED"/>
    <property type="match status" value="1"/>
</dbReference>
<evidence type="ECO:0000313" key="7">
    <source>
        <dbReference type="EnsemblMetazoa" id="GAUT041241-PA"/>
    </source>
</evidence>
<evidence type="ECO:0000313" key="8">
    <source>
        <dbReference type="Proteomes" id="UP000078200"/>
    </source>
</evidence>
<comment type="similarity">
    <text evidence="2">Belongs to the APC15 family.</text>
</comment>
<dbReference type="AlphaFoldDB" id="A0A1A9VLX8"/>
<dbReference type="Pfam" id="PF15243">
    <property type="entry name" value="ANAPC15"/>
    <property type="match status" value="1"/>
</dbReference>
<dbReference type="PANTHER" id="PTHR22526:SF2">
    <property type="entry name" value="ANAPHASE PROMOTING COMPLEX C SUBUNIT 15, PSEUDOGENE-RELATED"/>
    <property type="match status" value="1"/>
</dbReference>
<accession>A0A1A9VLX8</accession>
<dbReference type="EnsemblMetazoa" id="GAUT041241-RA">
    <property type="protein sequence ID" value="GAUT041241-PA"/>
    <property type="gene ID" value="GAUT041241"/>
</dbReference>
<dbReference type="STRING" id="7395.A0A1A9VLX8"/>
<organism evidence="7 8">
    <name type="scientific">Glossina austeni</name>
    <name type="common">Savannah tsetse fly</name>
    <dbReference type="NCBI Taxonomy" id="7395"/>
    <lineage>
        <taxon>Eukaryota</taxon>
        <taxon>Metazoa</taxon>
        <taxon>Ecdysozoa</taxon>
        <taxon>Arthropoda</taxon>
        <taxon>Hexapoda</taxon>
        <taxon>Insecta</taxon>
        <taxon>Pterygota</taxon>
        <taxon>Neoptera</taxon>
        <taxon>Endopterygota</taxon>
        <taxon>Diptera</taxon>
        <taxon>Brachycera</taxon>
        <taxon>Muscomorpha</taxon>
        <taxon>Hippoboscoidea</taxon>
        <taxon>Glossinidae</taxon>
        <taxon>Glossina</taxon>
    </lineage>
</organism>
<proteinExistence type="inferred from homology"/>
<keyword evidence="8" id="KW-1185">Reference proteome</keyword>
<keyword evidence="5" id="KW-0131">Cell cycle</keyword>
<protein>
    <recommendedName>
        <fullName evidence="9">Anaphase-promoting complex subunit 15</fullName>
    </recommendedName>
</protein>
<reference evidence="7" key="1">
    <citation type="submission" date="2020-05" db="UniProtKB">
        <authorList>
            <consortium name="EnsemblMetazoa"/>
        </authorList>
    </citation>
    <scope>IDENTIFICATION</scope>
    <source>
        <strain evidence="7">TTRI</strain>
    </source>
</reference>
<dbReference type="GO" id="GO:0005680">
    <property type="term" value="C:anaphase-promoting complex"/>
    <property type="evidence" value="ECO:0007669"/>
    <property type="project" value="InterPro"/>
</dbReference>
<keyword evidence="4" id="KW-0498">Mitosis</keyword>
<sequence length="183" mass="20384">MYSYVQNPKITNVFSNIKLISIGSIALNSFHRGSRLEKINKTKINQKRFDNLSTDSLTQMSIIPFFPSLKPPIANCIWFDSAPINEEAEILKYEREHHTWLENVKNTASDIHPLGKVLTMIGTETDDEDANDDSDESDSHEDEDDDTIDRAIPGIVERSALGSYSPGDEINLNDDLSAAVAGS</sequence>
<dbReference type="InterPro" id="IPR026182">
    <property type="entry name" value="ANAPC15"/>
</dbReference>
<feature type="region of interest" description="Disordered" evidence="6">
    <location>
        <begin position="123"/>
        <end position="183"/>
    </location>
</feature>
<evidence type="ECO:0000256" key="1">
    <source>
        <dbReference type="ARBA" id="ARBA00004906"/>
    </source>
</evidence>
<dbReference type="GO" id="GO:0051301">
    <property type="term" value="P:cell division"/>
    <property type="evidence" value="ECO:0007669"/>
    <property type="project" value="UniProtKB-KW"/>
</dbReference>
<evidence type="ECO:0000256" key="2">
    <source>
        <dbReference type="ARBA" id="ARBA00009618"/>
    </source>
</evidence>